<name>A0A6H9UYW3_9ACTN</name>
<dbReference type="EMBL" id="VZRB01000013">
    <property type="protein sequence ID" value="KAB1144996.1"/>
    <property type="molecule type" value="Genomic_DNA"/>
</dbReference>
<sequence length="193" mass="20941">MKPTAQLGTAALRPIEPEPGTLVHSSADRRLAAEHWLLSSLAEPGRGRQEWNTQGVVMLPLGTLFSAIRLPGRLVLAVTGAHSLPSREIDATLNDALGGGPVICDPRHQRYYVLVPASVPTSWRAAVDDWRVMDVDALGRGTVLGVPRLTRQEPHALASYWSVPMESMGELCTPLTVARFIGAGRHLMAEEQQ</sequence>
<proteinExistence type="predicted"/>
<accession>A0A6H9UYW3</accession>
<comment type="caution">
    <text evidence="1">The sequence shown here is derived from an EMBL/GenBank/DDBJ whole genome shotgun (WGS) entry which is preliminary data.</text>
</comment>
<reference evidence="1 2" key="1">
    <citation type="submission" date="2019-09" db="EMBL/GenBank/DDBJ databases">
        <title>Screening of Novel Bioactive Compounds from Soil-Associated.</title>
        <authorList>
            <person name="Zhao S."/>
        </authorList>
    </citation>
    <scope>NUCLEOTIDE SEQUENCE [LARGE SCALE GENOMIC DNA]</scope>
    <source>
        <strain evidence="1 2">HIT-DPA4</strain>
    </source>
</reference>
<evidence type="ECO:0000313" key="1">
    <source>
        <dbReference type="EMBL" id="KAB1144996.1"/>
    </source>
</evidence>
<keyword evidence="2" id="KW-1185">Reference proteome</keyword>
<evidence type="ECO:0000313" key="2">
    <source>
        <dbReference type="Proteomes" id="UP000442707"/>
    </source>
</evidence>
<protein>
    <submittedName>
        <fullName evidence="1">Uncharacterized protein</fullName>
    </submittedName>
</protein>
<organism evidence="1 2">
    <name type="scientific">Streptomyces luteolifulvus</name>
    <dbReference type="NCBI Taxonomy" id="2615112"/>
    <lineage>
        <taxon>Bacteria</taxon>
        <taxon>Bacillati</taxon>
        <taxon>Actinomycetota</taxon>
        <taxon>Actinomycetes</taxon>
        <taxon>Kitasatosporales</taxon>
        <taxon>Streptomycetaceae</taxon>
        <taxon>Streptomyces</taxon>
    </lineage>
</organism>
<dbReference type="Proteomes" id="UP000442707">
    <property type="component" value="Unassembled WGS sequence"/>
</dbReference>
<gene>
    <name evidence="1" type="ORF">F7R91_20180</name>
</gene>
<dbReference type="RefSeq" id="WP_150950469.1">
    <property type="nucleotide sequence ID" value="NZ_VZRB01000013.1"/>
</dbReference>
<dbReference type="AlphaFoldDB" id="A0A6H9UYW3"/>